<dbReference type="AlphaFoldDB" id="A0A937K4C0"/>
<sequence>MGNELIEIEEYRDLKDKFDSMTKYYLSLIEEKEDLLFKEKVFLEAKYLSIFGYLIKQKLQREIDLRRIKKKISLIQFYLNKGEKVDKERVEEKLEEEMKLFKFQMEDFKERLSDSKKLIESPTLTDEEYNEVKSIFRKLAKKLHPDLNKTLTEREMNLWNRTLEAYNCNDLETLRLLANILIEEIEVERISSLELLKNKIQDLSSKIDCILEEITNNKEQFPLNIKDKILDNEWVSEEIDSYKKVITQLEEAIKSYSAFLKGIEEES</sequence>
<reference evidence="3" key="1">
    <citation type="submission" date="2021-01" db="EMBL/GenBank/DDBJ databases">
        <title>Genome public.</title>
        <authorList>
            <person name="Liu C."/>
            <person name="Sun Q."/>
        </authorList>
    </citation>
    <scope>NUCLEOTIDE SEQUENCE</scope>
    <source>
        <strain evidence="3">YIM B02565</strain>
    </source>
</reference>
<evidence type="ECO:0000313" key="3">
    <source>
        <dbReference type="EMBL" id="MBL4933191.1"/>
    </source>
</evidence>
<evidence type="ECO:0000256" key="2">
    <source>
        <dbReference type="SAM" id="Coils"/>
    </source>
</evidence>
<proteinExistence type="predicted"/>
<dbReference type="EMBL" id="JAESWA010000023">
    <property type="protein sequence ID" value="MBL4933191.1"/>
    <property type="molecule type" value="Genomic_DNA"/>
</dbReference>
<gene>
    <name evidence="3" type="ORF">JK634_15360</name>
</gene>
<keyword evidence="2" id="KW-0175">Coiled coil</keyword>
<dbReference type="Proteomes" id="UP000623681">
    <property type="component" value="Unassembled WGS sequence"/>
</dbReference>
<accession>A0A937K4C0</accession>
<comment type="caution">
    <text evidence="3">The sequence shown here is derived from an EMBL/GenBank/DDBJ whole genome shotgun (WGS) entry which is preliminary data.</text>
</comment>
<dbReference type="SUPFAM" id="SSF46565">
    <property type="entry name" value="Chaperone J-domain"/>
    <property type="match status" value="1"/>
</dbReference>
<name>A0A937K4C0_9CLOT</name>
<evidence type="ECO:0000313" key="4">
    <source>
        <dbReference type="Proteomes" id="UP000623681"/>
    </source>
</evidence>
<evidence type="ECO:0000256" key="1">
    <source>
        <dbReference type="ARBA" id="ARBA00022705"/>
    </source>
</evidence>
<dbReference type="RefSeq" id="WP_202768574.1">
    <property type="nucleotide sequence ID" value="NZ_JAESWA010000023.1"/>
</dbReference>
<dbReference type="InterPro" id="IPR036869">
    <property type="entry name" value="J_dom_sf"/>
</dbReference>
<dbReference type="GO" id="GO:0006260">
    <property type="term" value="P:DNA replication"/>
    <property type="evidence" value="ECO:0007669"/>
    <property type="project" value="UniProtKB-KW"/>
</dbReference>
<feature type="coiled-coil region" evidence="2">
    <location>
        <begin position="193"/>
        <end position="220"/>
    </location>
</feature>
<protein>
    <recommendedName>
        <fullName evidence="5">Molecular chaperone DnaJ</fullName>
    </recommendedName>
</protein>
<organism evidence="3 4">
    <name type="scientific">Clostridium paridis</name>
    <dbReference type="NCBI Taxonomy" id="2803863"/>
    <lineage>
        <taxon>Bacteria</taxon>
        <taxon>Bacillati</taxon>
        <taxon>Bacillota</taxon>
        <taxon>Clostridia</taxon>
        <taxon>Eubacteriales</taxon>
        <taxon>Clostridiaceae</taxon>
        <taxon>Clostridium</taxon>
    </lineage>
</organism>
<keyword evidence="1" id="KW-0235">DNA replication</keyword>
<evidence type="ECO:0008006" key="5">
    <source>
        <dbReference type="Google" id="ProtNLM"/>
    </source>
</evidence>
<keyword evidence="4" id="KW-1185">Reference proteome</keyword>